<accession>A0AAW0S9K0</accession>
<name>A0AAW0S9K0_SCYPA</name>
<comment type="caution">
    <text evidence="1">The sequence shown here is derived from an EMBL/GenBank/DDBJ whole genome shotgun (WGS) entry which is preliminary data.</text>
</comment>
<evidence type="ECO:0000313" key="2">
    <source>
        <dbReference type="Proteomes" id="UP001487740"/>
    </source>
</evidence>
<reference evidence="1 2" key="1">
    <citation type="submission" date="2023-03" db="EMBL/GenBank/DDBJ databases">
        <title>High-quality genome of Scylla paramamosain provides insights in environmental adaptation.</title>
        <authorList>
            <person name="Zhang L."/>
        </authorList>
    </citation>
    <scope>NUCLEOTIDE SEQUENCE [LARGE SCALE GENOMIC DNA]</scope>
    <source>
        <strain evidence="1">LZ_2023a</strain>
        <tissue evidence="1">Muscle</tissue>
    </source>
</reference>
<proteinExistence type="predicted"/>
<dbReference type="AlphaFoldDB" id="A0AAW0S9K0"/>
<keyword evidence="2" id="KW-1185">Reference proteome</keyword>
<evidence type="ECO:0000313" key="1">
    <source>
        <dbReference type="EMBL" id="KAK8371761.1"/>
    </source>
</evidence>
<protein>
    <submittedName>
        <fullName evidence="1">Uncharacterized protein</fullName>
    </submittedName>
</protein>
<dbReference type="Proteomes" id="UP001487740">
    <property type="component" value="Unassembled WGS sequence"/>
</dbReference>
<dbReference type="EMBL" id="JARAKH010006409">
    <property type="protein sequence ID" value="KAK8371761.1"/>
    <property type="molecule type" value="Genomic_DNA"/>
</dbReference>
<sequence>MCFPARLLAGGLRCSAANLRGFSIAASTRPEPTVGVTNGSLDAVCHRIAGERQADHESGRCQKRGLDLAQQLCPHLTYVMLLCVHCFWQTQCLASPQRGQVPSRGAILSNQPQHVKAASPGSLQRLFVFSPFLSTVAARWPFFPLTPARD</sequence>
<organism evidence="1 2">
    <name type="scientific">Scylla paramamosain</name>
    <name type="common">Mud crab</name>
    <dbReference type="NCBI Taxonomy" id="85552"/>
    <lineage>
        <taxon>Eukaryota</taxon>
        <taxon>Metazoa</taxon>
        <taxon>Ecdysozoa</taxon>
        <taxon>Arthropoda</taxon>
        <taxon>Crustacea</taxon>
        <taxon>Multicrustacea</taxon>
        <taxon>Malacostraca</taxon>
        <taxon>Eumalacostraca</taxon>
        <taxon>Eucarida</taxon>
        <taxon>Decapoda</taxon>
        <taxon>Pleocyemata</taxon>
        <taxon>Brachyura</taxon>
        <taxon>Eubrachyura</taxon>
        <taxon>Portunoidea</taxon>
        <taxon>Portunidae</taxon>
        <taxon>Portuninae</taxon>
        <taxon>Scylla</taxon>
    </lineage>
</organism>
<gene>
    <name evidence="1" type="ORF">O3P69_013543</name>
</gene>